<name>A0ABN9C9Y0_9NEOB</name>
<proteinExistence type="predicted"/>
<dbReference type="Proteomes" id="UP001162483">
    <property type="component" value="Unassembled WGS sequence"/>
</dbReference>
<keyword evidence="3" id="KW-1185">Reference proteome</keyword>
<feature type="region of interest" description="Disordered" evidence="1">
    <location>
        <begin position="1"/>
        <end position="72"/>
    </location>
</feature>
<feature type="non-terminal residue" evidence="2">
    <location>
        <position position="72"/>
    </location>
</feature>
<protein>
    <submittedName>
        <fullName evidence="2">Uncharacterized protein</fullName>
    </submittedName>
</protein>
<evidence type="ECO:0000313" key="2">
    <source>
        <dbReference type="EMBL" id="CAI9556470.1"/>
    </source>
</evidence>
<comment type="caution">
    <text evidence="2">The sequence shown here is derived from an EMBL/GenBank/DDBJ whole genome shotgun (WGS) entry which is preliminary data.</text>
</comment>
<dbReference type="EMBL" id="CATNWA010008567">
    <property type="protein sequence ID" value="CAI9556470.1"/>
    <property type="molecule type" value="Genomic_DNA"/>
</dbReference>
<evidence type="ECO:0000313" key="3">
    <source>
        <dbReference type="Proteomes" id="UP001162483"/>
    </source>
</evidence>
<accession>A0ABN9C9Y0</accession>
<evidence type="ECO:0000256" key="1">
    <source>
        <dbReference type="SAM" id="MobiDB-lite"/>
    </source>
</evidence>
<reference evidence="2" key="1">
    <citation type="submission" date="2023-05" db="EMBL/GenBank/DDBJ databases">
        <authorList>
            <person name="Stuckert A."/>
        </authorList>
    </citation>
    <scope>NUCLEOTIDE SEQUENCE</scope>
</reference>
<gene>
    <name evidence="2" type="ORF">SPARVUS_LOCUS4552552</name>
</gene>
<sequence>MARSVQDGWMDGERDQTGRVSNSGVSIVAGRRAVRSLAEVGQTSQESEQEMVSGGQDQARSATSQSADTQEP</sequence>
<organism evidence="2 3">
    <name type="scientific">Staurois parvus</name>
    <dbReference type="NCBI Taxonomy" id="386267"/>
    <lineage>
        <taxon>Eukaryota</taxon>
        <taxon>Metazoa</taxon>
        <taxon>Chordata</taxon>
        <taxon>Craniata</taxon>
        <taxon>Vertebrata</taxon>
        <taxon>Euteleostomi</taxon>
        <taxon>Amphibia</taxon>
        <taxon>Batrachia</taxon>
        <taxon>Anura</taxon>
        <taxon>Neobatrachia</taxon>
        <taxon>Ranoidea</taxon>
        <taxon>Ranidae</taxon>
        <taxon>Staurois</taxon>
    </lineage>
</organism>
<feature type="compositionally biased region" description="Polar residues" evidence="1">
    <location>
        <begin position="55"/>
        <end position="72"/>
    </location>
</feature>